<evidence type="ECO:0000313" key="1">
    <source>
        <dbReference type="EMBL" id="AEH23841.1"/>
    </source>
</evidence>
<dbReference type="EMBL" id="CP002779">
    <property type="protein sequence ID" value="AEH23841.1"/>
    <property type="molecule type" value="Genomic_DNA"/>
</dbReference>
<evidence type="ECO:0000313" key="2">
    <source>
        <dbReference type="Proteomes" id="UP000008386"/>
    </source>
</evidence>
<dbReference type="HOGENOM" id="CLU_146473_0_0_2"/>
<dbReference type="RefSeq" id="WP_013904899.1">
    <property type="nucleotide sequence ID" value="NC_015680.1"/>
</dbReference>
<reference evidence="1 2" key="1">
    <citation type="journal article" date="2011" name="J. Bacteriol.">
        <title>Complete genome sequence of the obligate piezophilic hyperthermophilic archaeon Pyrococcus yayanosii CH1.</title>
        <authorList>
            <person name="Jun X."/>
            <person name="Lupeng L."/>
            <person name="Minjuan X."/>
            <person name="Oger P."/>
            <person name="Fengping W."/>
            <person name="Jebbar M."/>
            <person name="Xiang X."/>
        </authorList>
    </citation>
    <scope>NUCLEOTIDE SEQUENCE [LARGE SCALE GENOMIC DNA]</scope>
    <source>
        <strain evidence="2">CH1 / JCM 16557</strain>
    </source>
</reference>
<dbReference type="AlphaFoldDB" id="F8AFU0"/>
<dbReference type="eggNOG" id="arCOG07148">
    <property type="taxonomic scope" value="Archaea"/>
</dbReference>
<protein>
    <submittedName>
        <fullName evidence="1">Uncharacterized protein</fullName>
    </submittedName>
</protein>
<proteinExistence type="predicted"/>
<dbReference type="GeneID" id="10836713"/>
<sequence length="150" mass="17617">MLRDILRMERGVIMITGDAKRITKILVDNWTGRGIVFLAEELPFTPEIPEMVYIGRPSEGFGGYLLVDVLKKGKMERKGIYEWINAVRDMAIVVLYERAYYLDSVLRHGISKFLDYLLAYKRETVGFELLTVYKFENGKIVDRKRYVRKR</sequence>
<dbReference type="STRING" id="529709.PYCH_01320"/>
<organism evidence="1 2">
    <name type="scientific">Pyrococcus yayanosii (strain CH1 / JCM 16557)</name>
    <dbReference type="NCBI Taxonomy" id="529709"/>
    <lineage>
        <taxon>Archaea</taxon>
        <taxon>Methanobacteriati</taxon>
        <taxon>Methanobacteriota</taxon>
        <taxon>Thermococci</taxon>
        <taxon>Thermococcales</taxon>
        <taxon>Thermococcaceae</taxon>
        <taxon>Pyrococcus</taxon>
    </lineage>
</organism>
<accession>F8AFU0</accession>
<keyword evidence="2" id="KW-1185">Reference proteome</keyword>
<dbReference type="KEGG" id="pya:PYCH_01320"/>
<name>F8AFU0_PYRYC</name>
<gene>
    <name evidence="1" type="ordered locus">PYCH_01320</name>
</gene>
<dbReference type="Proteomes" id="UP000008386">
    <property type="component" value="Chromosome"/>
</dbReference>